<name>A0ABP7GXT7_9MICO</name>
<accession>A0ABP7GXT7</accession>
<sequence length="73" mass="7951">MVDSGLLQQVLRLDVESRRDLICAVEGSLDYDDVPADMLAMVDARLAVKGPHPDADAIALDAFEARLRGRRSA</sequence>
<keyword evidence="2" id="KW-1185">Reference proteome</keyword>
<evidence type="ECO:0000313" key="1">
    <source>
        <dbReference type="EMBL" id="GAA3777943.1"/>
    </source>
</evidence>
<evidence type="ECO:0008006" key="3">
    <source>
        <dbReference type="Google" id="ProtNLM"/>
    </source>
</evidence>
<dbReference type="RefSeq" id="WP_344785365.1">
    <property type="nucleotide sequence ID" value="NZ_BAABAF010000017.1"/>
</dbReference>
<reference evidence="2" key="1">
    <citation type="journal article" date="2019" name="Int. J. Syst. Evol. Microbiol.">
        <title>The Global Catalogue of Microorganisms (GCM) 10K type strain sequencing project: providing services to taxonomists for standard genome sequencing and annotation.</title>
        <authorList>
            <consortium name="The Broad Institute Genomics Platform"/>
            <consortium name="The Broad Institute Genome Sequencing Center for Infectious Disease"/>
            <person name="Wu L."/>
            <person name="Ma J."/>
        </authorList>
    </citation>
    <scope>NUCLEOTIDE SEQUENCE [LARGE SCALE GENOMIC DNA]</scope>
    <source>
        <strain evidence="2">JCM 16950</strain>
    </source>
</reference>
<comment type="caution">
    <text evidence="1">The sequence shown here is derived from an EMBL/GenBank/DDBJ whole genome shotgun (WGS) entry which is preliminary data.</text>
</comment>
<protein>
    <recommendedName>
        <fullName evidence="3">Addiction module component</fullName>
    </recommendedName>
</protein>
<evidence type="ECO:0000313" key="2">
    <source>
        <dbReference type="Proteomes" id="UP001500540"/>
    </source>
</evidence>
<gene>
    <name evidence="1" type="ORF">GCM10022240_31560</name>
</gene>
<proteinExistence type="predicted"/>
<dbReference type="Proteomes" id="UP001500540">
    <property type="component" value="Unassembled WGS sequence"/>
</dbReference>
<dbReference type="EMBL" id="BAABAF010000017">
    <property type="protein sequence ID" value="GAA3777943.1"/>
    <property type="molecule type" value="Genomic_DNA"/>
</dbReference>
<organism evidence="1 2">
    <name type="scientific">Microbacterium kribbense</name>
    <dbReference type="NCBI Taxonomy" id="433645"/>
    <lineage>
        <taxon>Bacteria</taxon>
        <taxon>Bacillati</taxon>
        <taxon>Actinomycetota</taxon>
        <taxon>Actinomycetes</taxon>
        <taxon>Micrococcales</taxon>
        <taxon>Microbacteriaceae</taxon>
        <taxon>Microbacterium</taxon>
    </lineage>
</organism>